<dbReference type="Proteomes" id="UP000813824">
    <property type="component" value="Unassembled WGS sequence"/>
</dbReference>
<dbReference type="InterPro" id="IPR036188">
    <property type="entry name" value="FAD/NAD-bd_sf"/>
</dbReference>
<gene>
    <name evidence="3" type="ORF">BXZ70DRAFT_896232</name>
</gene>
<dbReference type="EMBL" id="JAEVFJ010000024">
    <property type="protein sequence ID" value="KAH8094948.1"/>
    <property type="molecule type" value="Genomic_DNA"/>
</dbReference>
<dbReference type="GO" id="GO:0005829">
    <property type="term" value="C:cytosol"/>
    <property type="evidence" value="ECO:0007669"/>
    <property type="project" value="GOC"/>
</dbReference>
<dbReference type="OrthoDB" id="498204at2759"/>
<keyword evidence="1" id="KW-0732">Signal</keyword>
<evidence type="ECO:0000313" key="3">
    <source>
        <dbReference type="EMBL" id="KAH8094948.1"/>
    </source>
</evidence>
<dbReference type="InterPro" id="IPR006076">
    <property type="entry name" value="FAD-dep_OxRdtase"/>
</dbReference>
<evidence type="ECO:0000313" key="4">
    <source>
        <dbReference type="Proteomes" id="UP000813824"/>
    </source>
</evidence>
<comment type="caution">
    <text evidence="3">The sequence shown here is derived from an EMBL/GenBank/DDBJ whole genome shotgun (WGS) entry which is preliminary data.</text>
</comment>
<dbReference type="Gene3D" id="3.30.9.10">
    <property type="entry name" value="D-Amino Acid Oxidase, subunit A, domain 2"/>
    <property type="match status" value="1"/>
</dbReference>
<evidence type="ECO:0000256" key="1">
    <source>
        <dbReference type="SAM" id="SignalP"/>
    </source>
</evidence>
<sequence>MPVVVLGSGIIGLSTAYFLSLPPPSPPQIHIVDPNPDLFRITASGLAGGFLAKDWFAPPVAPLGAFSFDLHRRLARECGGAAKWGWCETEGWSLDRGGVSDNDEGFGGEAGVDLDWLMSGSSRATLLEMQEGTEEEAGTCPKWVRAQPNAFKPITDRMSTAQVDPMRLCEFLLSECLARGVTLHSPARATAIIDGDTVRVVSGDGSETVDIRCESLIVAAGAWTPAVFRTLFPHAPRVPRVNPLAGYSVLVRSPVWKPITPKEEARVCHAVFTSDSSGFSPEVFARAGGEIWLGGLNAKHLPLPPLPSPLVLPPSSTPPPLPGSPTSQIEITRTSLCFRPVSPTGRPIIGQVSPSDIFPGGPSNMNVFLGTAHGPWGISLSLGTGWVLGEMVRGEETSVDVSALGVW</sequence>
<organism evidence="3 4">
    <name type="scientific">Cristinia sonorae</name>
    <dbReference type="NCBI Taxonomy" id="1940300"/>
    <lineage>
        <taxon>Eukaryota</taxon>
        <taxon>Fungi</taxon>
        <taxon>Dikarya</taxon>
        <taxon>Basidiomycota</taxon>
        <taxon>Agaricomycotina</taxon>
        <taxon>Agaricomycetes</taxon>
        <taxon>Agaricomycetidae</taxon>
        <taxon>Agaricales</taxon>
        <taxon>Pleurotineae</taxon>
        <taxon>Stephanosporaceae</taxon>
        <taxon>Cristinia</taxon>
    </lineage>
</organism>
<evidence type="ECO:0000259" key="2">
    <source>
        <dbReference type="Pfam" id="PF01266"/>
    </source>
</evidence>
<accession>A0A8K0XNA0</accession>
<dbReference type="GO" id="GO:0042147">
    <property type="term" value="P:retrograde transport, endosome to Golgi"/>
    <property type="evidence" value="ECO:0007669"/>
    <property type="project" value="TreeGrafter"/>
</dbReference>
<protein>
    <submittedName>
        <fullName evidence="3">Nucleotide-binding domain-containing protein</fullName>
    </submittedName>
</protein>
<dbReference type="Pfam" id="PF01266">
    <property type="entry name" value="DAO"/>
    <property type="match status" value="1"/>
</dbReference>
<feature type="domain" description="FAD dependent oxidoreductase" evidence="2">
    <location>
        <begin position="3"/>
        <end position="390"/>
    </location>
</feature>
<feature type="signal peptide" evidence="1">
    <location>
        <begin position="1"/>
        <end position="16"/>
    </location>
</feature>
<dbReference type="PANTHER" id="PTHR13847">
    <property type="entry name" value="SARCOSINE DEHYDROGENASE-RELATED"/>
    <property type="match status" value="1"/>
</dbReference>
<reference evidence="3" key="1">
    <citation type="journal article" date="2021" name="New Phytol.">
        <title>Evolutionary innovations through gain and loss of genes in the ectomycorrhizal Boletales.</title>
        <authorList>
            <person name="Wu G."/>
            <person name="Miyauchi S."/>
            <person name="Morin E."/>
            <person name="Kuo A."/>
            <person name="Drula E."/>
            <person name="Varga T."/>
            <person name="Kohler A."/>
            <person name="Feng B."/>
            <person name="Cao Y."/>
            <person name="Lipzen A."/>
            <person name="Daum C."/>
            <person name="Hundley H."/>
            <person name="Pangilinan J."/>
            <person name="Johnson J."/>
            <person name="Barry K."/>
            <person name="LaButti K."/>
            <person name="Ng V."/>
            <person name="Ahrendt S."/>
            <person name="Min B."/>
            <person name="Choi I.G."/>
            <person name="Park H."/>
            <person name="Plett J.M."/>
            <person name="Magnuson J."/>
            <person name="Spatafora J.W."/>
            <person name="Nagy L.G."/>
            <person name="Henrissat B."/>
            <person name="Grigoriev I.V."/>
            <person name="Yang Z.L."/>
            <person name="Xu J."/>
            <person name="Martin F.M."/>
        </authorList>
    </citation>
    <scope>NUCLEOTIDE SEQUENCE</scope>
    <source>
        <strain evidence="3">KKN 215</strain>
    </source>
</reference>
<dbReference type="PANTHER" id="PTHR13847:SF185">
    <property type="entry name" value="FAD DEPENDENT OXIDOREDUCTASE SUPERFAMILY (AFU_ORTHOLOGUE AFUA_3G02360)"/>
    <property type="match status" value="1"/>
</dbReference>
<keyword evidence="4" id="KW-1185">Reference proteome</keyword>
<name>A0A8K0XNA0_9AGAR</name>
<dbReference type="SUPFAM" id="SSF51905">
    <property type="entry name" value="FAD/NAD(P)-binding domain"/>
    <property type="match status" value="1"/>
</dbReference>
<proteinExistence type="predicted"/>
<dbReference type="Gene3D" id="3.50.50.60">
    <property type="entry name" value="FAD/NAD(P)-binding domain"/>
    <property type="match status" value="1"/>
</dbReference>
<feature type="chain" id="PRO_5035429483" evidence="1">
    <location>
        <begin position="17"/>
        <end position="407"/>
    </location>
</feature>
<dbReference type="GO" id="GO:0005770">
    <property type="term" value="C:late endosome"/>
    <property type="evidence" value="ECO:0007669"/>
    <property type="project" value="TreeGrafter"/>
</dbReference>
<dbReference type="AlphaFoldDB" id="A0A8K0XNA0"/>